<dbReference type="KEGG" id="peu:105140730"/>
<feature type="repeat" description="TPR" evidence="3">
    <location>
        <begin position="714"/>
        <end position="747"/>
    </location>
</feature>
<dbReference type="PROSITE" id="PS50005">
    <property type="entry name" value="TPR"/>
    <property type="match status" value="4"/>
</dbReference>
<dbReference type="InterPro" id="IPR019734">
    <property type="entry name" value="TPR_rpt"/>
</dbReference>
<dbReference type="FunFam" id="1.25.40.10:FF:000328">
    <property type="entry name" value="protein CTR9 homolog"/>
    <property type="match status" value="1"/>
</dbReference>
<dbReference type="RefSeq" id="XP_011045987.1">
    <property type="nucleotide sequence ID" value="XM_011047685.1"/>
</dbReference>
<feature type="region of interest" description="Disordered" evidence="4">
    <location>
        <begin position="897"/>
        <end position="1089"/>
    </location>
</feature>
<dbReference type="FunFam" id="1.25.40.10:FF:000383">
    <property type="entry name" value="Rna polymerase-associated protein ctr9"/>
    <property type="match status" value="1"/>
</dbReference>
<dbReference type="SMART" id="SM00028">
    <property type="entry name" value="TPR"/>
    <property type="match status" value="12"/>
</dbReference>
<dbReference type="PANTHER" id="PTHR14027:SF2">
    <property type="entry name" value="RNA POLYMERASE-ASSOCIATED PROTEIN CTR9 HOMOLOG"/>
    <property type="match status" value="1"/>
</dbReference>
<dbReference type="FunFam" id="1.25.40.10:FF:000628">
    <property type="entry name" value="protein CTR9 homolog"/>
    <property type="match status" value="1"/>
</dbReference>
<evidence type="ECO:0000313" key="5">
    <source>
        <dbReference type="Proteomes" id="UP000694918"/>
    </source>
</evidence>
<protein>
    <submittedName>
        <fullName evidence="6">RNA polymerase-associated protein CTR9 homolog</fullName>
    </submittedName>
</protein>
<feature type="compositionally biased region" description="Polar residues" evidence="4">
    <location>
        <begin position="1057"/>
        <end position="1068"/>
    </location>
</feature>
<dbReference type="Proteomes" id="UP000694918">
    <property type="component" value="Unplaced"/>
</dbReference>
<keyword evidence="1" id="KW-0677">Repeat</keyword>
<feature type="compositionally biased region" description="Basic and acidic residues" evidence="4">
    <location>
        <begin position="938"/>
        <end position="950"/>
    </location>
</feature>
<dbReference type="Pfam" id="PF13432">
    <property type="entry name" value="TPR_16"/>
    <property type="match status" value="1"/>
</dbReference>
<feature type="repeat" description="TPR" evidence="3">
    <location>
        <begin position="376"/>
        <end position="409"/>
    </location>
</feature>
<evidence type="ECO:0000256" key="1">
    <source>
        <dbReference type="ARBA" id="ARBA00022737"/>
    </source>
</evidence>
<dbReference type="SUPFAM" id="SSF81901">
    <property type="entry name" value="HCP-like"/>
    <property type="match status" value="1"/>
</dbReference>
<feature type="repeat" description="TPR" evidence="3">
    <location>
        <begin position="342"/>
        <end position="375"/>
    </location>
</feature>
<dbReference type="Pfam" id="PF14559">
    <property type="entry name" value="TPR_19"/>
    <property type="match status" value="1"/>
</dbReference>
<organism evidence="5 6">
    <name type="scientific">Populus euphratica</name>
    <name type="common">Euphrates poplar</name>
    <dbReference type="NCBI Taxonomy" id="75702"/>
    <lineage>
        <taxon>Eukaryota</taxon>
        <taxon>Viridiplantae</taxon>
        <taxon>Streptophyta</taxon>
        <taxon>Embryophyta</taxon>
        <taxon>Tracheophyta</taxon>
        <taxon>Spermatophyta</taxon>
        <taxon>Magnoliopsida</taxon>
        <taxon>eudicotyledons</taxon>
        <taxon>Gunneridae</taxon>
        <taxon>Pentapetalae</taxon>
        <taxon>rosids</taxon>
        <taxon>fabids</taxon>
        <taxon>Malpighiales</taxon>
        <taxon>Salicaceae</taxon>
        <taxon>Saliceae</taxon>
        <taxon>Populus</taxon>
    </lineage>
</organism>
<feature type="repeat" description="TPR" evidence="3">
    <location>
        <begin position="197"/>
        <end position="230"/>
    </location>
</feature>
<sequence>MAYVYIPVQNSEEEVRVALDQLPRDASDILDILKAEQAPLDLWLIIAREYFKQGKLDQFRQILEEGSSHEIDEYYADVRYERIAILNALGAYYSYLGKVETKQREKEEYFIQATKHYNKASRIDMHEPSTWVGKGQLLLAKGEVEQASAAFRIVLEGDRDNVSALLGQACVEYSRGHYGESLTLFKRALQVYPDCPGAVRLGIGHCHYKLGHVGKACLAFQRVLQLDPENVEALVSLAILDLQTNEAAAIRKGMEKMQRAFEIYPYCAMALNYLANHFFFTGQHFLVEQLTETALAVTNHGPTKSHSYYNLARSYHSKGDYETASRYYWASVKEINKPSEFVFPYYGLGQVQLKLGEIKNALSNFEKVLEVYPDNCETLKVLGHIYVQLGQTEKAQEFLRKAAKIDPRDAQAFLDLGELLISTDTGAALDAFKTARSLLKKGGEEVPIEVLNNIAVIHFEREELELALQNFKEALGDGIWLTFLEGKANTYEVDATSSLLQYKDMQIFRRLEEEGHSVELSWNKVTTLFNLARLLEQLHNTETASTLYRLILYKYPDYVDAYLRLAAIAKARNNLPLSIELVNEALTVNDKCPNALSMLGDLELKNDDWVKAKETFRAASEATDGKDSYATLSLGNWNYFAAIRNEKRNPKLEATHLEKAKELYTRVLVQHTANLYAANGAGVVLAEKGHFDVSKDLFTQVQEAASGSIFVQMPDVWINLAHVYFAQGNFALAVKMYQNCLQKFFYNTDSQILLYLARTHYEAEQWQDCKRTLLRAIHLTPSNYTLRFDAGVAMQKFSASTLQKTKRTVDEVRSTVDELENAVRLFSQLSAASNLYFNGFDEKKINTHVEYCKHLLEAAIVHREAAEREEQQNRQRLDLARQMALAEEARRKAEEQRKFQLERRKQEDELKRVRQQEEHFERVKEQWKSSTSSSKRRDRADIDDGEGGHGEKRRRKGGKRRKKEKSSRSRYEMEEADMMDDHDEPEDDDANVNFREPGYQMNDQDDNVEENAQDVLAAAGLEDSDADDDAAAPSSAGRRKRAWSESDEDEISERKPQSSLLRENSADLQDSDGEFRDKRQENAAVDDED</sequence>
<dbReference type="InterPro" id="IPR031101">
    <property type="entry name" value="Ctr9"/>
</dbReference>
<dbReference type="AlphaFoldDB" id="A0AAJ6Y838"/>
<accession>A0AAJ6Y838</accession>
<proteinExistence type="predicted"/>
<keyword evidence="5" id="KW-1185">Reference proteome</keyword>
<keyword evidence="2 3" id="KW-0802">TPR repeat</keyword>
<gene>
    <name evidence="6" type="primary">LOC105140730</name>
</gene>
<feature type="compositionally biased region" description="Basic and acidic residues" evidence="4">
    <location>
        <begin position="897"/>
        <end position="927"/>
    </location>
</feature>
<feature type="compositionally biased region" description="Acidic residues" evidence="4">
    <location>
        <begin position="974"/>
        <end position="990"/>
    </location>
</feature>
<dbReference type="PROSITE" id="PS50293">
    <property type="entry name" value="TPR_REGION"/>
    <property type="match status" value="1"/>
</dbReference>
<dbReference type="GeneID" id="105140730"/>
<evidence type="ECO:0000313" key="6">
    <source>
        <dbReference type="RefSeq" id="XP_011045987.1"/>
    </source>
</evidence>
<evidence type="ECO:0000256" key="4">
    <source>
        <dbReference type="SAM" id="MobiDB-lite"/>
    </source>
</evidence>
<dbReference type="PANTHER" id="PTHR14027">
    <property type="entry name" value="RNA POLYMERASE-ASSOCIATED PROTEIN CTR9"/>
    <property type="match status" value="1"/>
</dbReference>
<dbReference type="GO" id="GO:0006355">
    <property type="term" value="P:regulation of DNA-templated transcription"/>
    <property type="evidence" value="ECO:0007669"/>
    <property type="project" value="InterPro"/>
</dbReference>
<dbReference type="InterPro" id="IPR011990">
    <property type="entry name" value="TPR-like_helical_dom_sf"/>
</dbReference>
<reference evidence="6" key="1">
    <citation type="submission" date="2025-08" db="UniProtKB">
        <authorList>
            <consortium name="RefSeq"/>
        </authorList>
    </citation>
    <scope>IDENTIFICATION</scope>
</reference>
<dbReference type="GO" id="GO:0000993">
    <property type="term" value="F:RNA polymerase II complex binding"/>
    <property type="evidence" value="ECO:0007669"/>
    <property type="project" value="TreeGrafter"/>
</dbReference>
<evidence type="ECO:0000256" key="2">
    <source>
        <dbReference type="ARBA" id="ARBA00022803"/>
    </source>
</evidence>
<dbReference type="GO" id="GO:0016593">
    <property type="term" value="C:Cdc73/Paf1 complex"/>
    <property type="evidence" value="ECO:0007669"/>
    <property type="project" value="TreeGrafter"/>
</dbReference>
<feature type="compositionally biased region" description="Acidic residues" evidence="4">
    <location>
        <begin position="1003"/>
        <end position="1012"/>
    </location>
</feature>
<evidence type="ECO:0000256" key="3">
    <source>
        <dbReference type="PROSITE-ProRule" id="PRU00339"/>
    </source>
</evidence>
<feature type="compositionally biased region" description="Basic residues" evidence="4">
    <location>
        <begin position="951"/>
        <end position="965"/>
    </location>
</feature>
<dbReference type="SUPFAM" id="SSF48452">
    <property type="entry name" value="TPR-like"/>
    <property type="match status" value="2"/>
</dbReference>
<dbReference type="Pfam" id="PF13181">
    <property type="entry name" value="TPR_8"/>
    <property type="match status" value="2"/>
</dbReference>
<name>A0AAJ6Y838_POPEU</name>
<dbReference type="GO" id="GO:0006368">
    <property type="term" value="P:transcription elongation by RNA polymerase II"/>
    <property type="evidence" value="ECO:0007669"/>
    <property type="project" value="TreeGrafter"/>
</dbReference>
<dbReference type="Gene3D" id="1.25.40.10">
    <property type="entry name" value="Tetratricopeptide repeat domain"/>
    <property type="match status" value="4"/>
</dbReference>